<dbReference type="GO" id="GO:0005509">
    <property type="term" value="F:calcium ion binding"/>
    <property type="evidence" value="ECO:0007669"/>
    <property type="project" value="InterPro"/>
</dbReference>
<dbReference type="InterPro" id="IPR002048">
    <property type="entry name" value="EF_hand_dom"/>
</dbReference>
<accession>A0A7S6UFL0</accession>
<dbReference type="AlphaFoldDB" id="A0A7S6UFL0"/>
<gene>
    <name evidence="4" type="ORF">INQ41_11915</name>
</gene>
<feature type="domain" description="EF-hand" evidence="3">
    <location>
        <begin position="103"/>
        <end position="118"/>
    </location>
</feature>
<dbReference type="Pfam" id="PF13202">
    <property type="entry name" value="EF-hand_5"/>
    <property type="match status" value="2"/>
</dbReference>
<dbReference type="Proteomes" id="UP000594059">
    <property type="component" value="Chromosome"/>
</dbReference>
<feature type="compositionally biased region" description="Basic and acidic residues" evidence="1">
    <location>
        <begin position="117"/>
        <end position="129"/>
    </location>
</feature>
<dbReference type="KEGG" id="lcic:INQ41_11915"/>
<evidence type="ECO:0000313" key="5">
    <source>
        <dbReference type="Proteomes" id="UP000594059"/>
    </source>
</evidence>
<dbReference type="InterPro" id="IPR011992">
    <property type="entry name" value="EF-hand-dom_pair"/>
</dbReference>
<evidence type="ECO:0000256" key="1">
    <source>
        <dbReference type="SAM" id="MobiDB-lite"/>
    </source>
</evidence>
<name>A0A7S6UFL0_9GAMM</name>
<keyword evidence="2" id="KW-0732">Signal</keyword>
<feature type="chain" id="PRO_5032939504" description="EF-hand domain-containing protein" evidence="2">
    <location>
        <begin position="37"/>
        <end position="137"/>
    </location>
</feature>
<evidence type="ECO:0000313" key="4">
    <source>
        <dbReference type="EMBL" id="QOW19314.1"/>
    </source>
</evidence>
<dbReference type="Gene3D" id="1.10.238.10">
    <property type="entry name" value="EF-hand"/>
    <property type="match status" value="1"/>
</dbReference>
<protein>
    <recommendedName>
        <fullName evidence="3">EF-hand domain-containing protein</fullName>
    </recommendedName>
</protein>
<feature type="domain" description="EF-hand" evidence="3">
    <location>
        <begin position="78"/>
        <end position="92"/>
    </location>
</feature>
<sequence length="137" mass="14814">MKTSRVDRSVLPARAAGLACLGLFAAGIAIAVPAFAQDQSSTALDKVEQEIAPPPVISDSDKILQSPPSEVRDDFQWNELDTDGDGRISRSEGSVNADVHSNFEMTDTNGDGYITQAEREAHDRSHAVEPEEMDDQD</sequence>
<keyword evidence="5" id="KW-1185">Reference proteome</keyword>
<organism evidence="4 5">
    <name type="scientific">Novilysobacter ciconiae</name>
    <dbReference type="NCBI Taxonomy" id="2781022"/>
    <lineage>
        <taxon>Bacteria</taxon>
        <taxon>Pseudomonadati</taxon>
        <taxon>Pseudomonadota</taxon>
        <taxon>Gammaproteobacteria</taxon>
        <taxon>Lysobacterales</taxon>
        <taxon>Lysobacteraceae</taxon>
        <taxon>Novilysobacter</taxon>
    </lineage>
</organism>
<dbReference type="SUPFAM" id="SSF47473">
    <property type="entry name" value="EF-hand"/>
    <property type="match status" value="1"/>
</dbReference>
<dbReference type="RefSeq" id="WP_193984749.1">
    <property type="nucleotide sequence ID" value="NZ_CP063656.1"/>
</dbReference>
<evidence type="ECO:0000259" key="3">
    <source>
        <dbReference type="Pfam" id="PF13202"/>
    </source>
</evidence>
<feature type="region of interest" description="Disordered" evidence="1">
    <location>
        <begin position="53"/>
        <end position="137"/>
    </location>
</feature>
<proteinExistence type="predicted"/>
<reference evidence="4 5" key="1">
    <citation type="submission" date="2020-10" db="EMBL/GenBank/DDBJ databases">
        <title>complete genome sequencing of Lysobacter sp. H21R20.</title>
        <authorList>
            <person name="Bae J.-W."/>
            <person name="Lee S.-Y."/>
        </authorList>
    </citation>
    <scope>NUCLEOTIDE SEQUENCE [LARGE SCALE GENOMIC DNA]</scope>
    <source>
        <strain evidence="4 5">H21R20</strain>
    </source>
</reference>
<dbReference type="EMBL" id="CP063656">
    <property type="protein sequence ID" value="QOW19314.1"/>
    <property type="molecule type" value="Genomic_DNA"/>
</dbReference>
<feature type="signal peptide" evidence="2">
    <location>
        <begin position="1"/>
        <end position="36"/>
    </location>
</feature>
<evidence type="ECO:0000256" key="2">
    <source>
        <dbReference type="SAM" id="SignalP"/>
    </source>
</evidence>